<dbReference type="SUPFAM" id="SSF143422">
    <property type="entry name" value="Transposase IS200-like"/>
    <property type="match status" value="1"/>
</dbReference>
<dbReference type="PANTHER" id="PTHR34322:SF2">
    <property type="entry name" value="TRANSPOSASE IS200-LIKE DOMAIN-CONTAINING PROTEIN"/>
    <property type="match status" value="1"/>
</dbReference>
<evidence type="ECO:0000259" key="1">
    <source>
        <dbReference type="SMART" id="SM01321"/>
    </source>
</evidence>
<evidence type="ECO:0000313" key="3">
    <source>
        <dbReference type="Proteomes" id="UP000094379"/>
    </source>
</evidence>
<dbReference type="InterPro" id="IPR036515">
    <property type="entry name" value="Transposase_17_sf"/>
</dbReference>
<dbReference type="GO" id="GO:0006313">
    <property type="term" value="P:DNA transposition"/>
    <property type="evidence" value="ECO:0007669"/>
    <property type="project" value="InterPro"/>
</dbReference>
<gene>
    <name evidence="2" type="ORF">A9E74_01704</name>
</gene>
<protein>
    <submittedName>
        <fullName evidence="2">Transposase IS200 like protein</fullName>
    </submittedName>
</protein>
<organism evidence="2 3">
    <name type="scientific">Methylophaga muralis</name>
    <dbReference type="NCBI Taxonomy" id="291169"/>
    <lineage>
        <taxon>Bacteria</taxon>
        <taxon>Pseudomonadati</taxon>
        <taxon>Pseudomonadota</taxon>
        <taxon>Gammaproteobacteria</taxon>
        <taxon>Thiotrichales</taxon>
        <taxon>Piscirickettsiaceae</taxon>
        <taxon>Methylophaga</taxon>
    </lineage>
</organism>
<accession>A0A1E3GTE2</accession>
<evidence type="ECO:0000313" key="2">
    <source>
        <dbReference type="EMBL" id="ODN66641.1"/>
    </source>
</evidence>
<dbReference type="GO" id="GO:0004803">
    <property type="term" value="F:transposase activity"/>
    <property type="evidence" value="ECO:0007669"/>
    <property type="project" value="InterPro"/>
</dbReference>
<dbReference type="EMBL" id="MCRI01000016">
    <property type="protein sequence ID" value="ODN66641.1"/>
    <property type="molecule type" value="Genomic_DNA"/>
</dbReference>
<dbReference type="RefSeq" id="WP_069296146.1">
    <property type="nucleotide sequence ID" value="NZ_MCRI01000016.1"/>
</dbReference>
<comment type="caution">
    <text evidence="2">The sequence shown here is derived from an EMBL/GenBank/DDBJ whole genome shotgun (WGS) entry which is preliminary data.</text>
</comment>
<keyword evidence="3" id="KW-1185">Reference proteome</keyword>
<dbReference type="STRING" id="291169.A9E74_01704"/>
<dbReference type="GO" id="GO:0003677">
    <property type="term" value="F:DNA binding"/>
    <property type="evidence" value="ECO:0007669"/>
    <property type="project" value="InterPro"/>
</dbReference>
<proteinExistence type="predicted"/>
<dbReference type="Pfam" id="PF01797">
    <property type="entry name" value="Y1_Tnp"/>
    <property type="match status" value="1"/>
</dbReference>
<dbReference type="Gene3D" id="3.30.70.1290">
    <property type="entry name" value="Transposase IS200-like"/>
    <property type="match status" value="1"/>
</dbReference>
<reference evidence="2 3" key="1">
    <citation type="submission" date="2016-07" db="EMBL/GenBank/DDBJ databases">
        <title>Draft Genome Sequence of Methylophaga muralis Bur 1.</title>
        <authorList>
            <person name="Vasilenko O.V."/>
            <person name="Doronina N.V."/>
            <person name="Shmareva M.N."/>
            <person name="Tarlachkov S.V."/>
            <person name="Mustakhimov I."/>
            <person name="Trotsenko Y.A."/>
        </authorList>
    </citation>
    <scope>NUCLEOTIDE SEQUENCE [LARGE SCALE GENOMIC DNA]</scope>
    <source>
        <strain evidence="2 3">Bur 1</strain>
    </source>
</reference>
<dbReference type="PANTHER" id="PTHR34322">
    <property type="entry name" value="TRANSPOSASE, Y1_TNP DOMAIN-CONTAINING"/>
    <property type="match status" value="1"/>
</dbReference>
<dbReference type="Proteomes" id="UP000094379">
    <property type="component" value="Unassembled WGS sequence"/>
</dbReference>
<sequence>MARLPRLVLPDQPLHIMHRGNNRQNIFENEEDMARILDDIAESRAKTDCQLHAYVVMTNHLHLLLSLKDKHELTVFMQSMTNRYVRYFNASRKRTGTIWENQWGQSV</sequence>
<dbReference type="SMART" id="SM01321">
    <property type="entry name" value="Y1_Tnp"/>
    <property type="match status" value="1"/>
</dbReference>
<dbReference type="InterPro" id="IPR002686">
    <property type="entry name" value="Transposase_17"/>
</dbReference>
<feature type="domain" description="Transposase IS200-like" evidence="1">
    <location>
        <begin position="9"/>
        <end position="102"/>
    </location>
</feature>
<dbReference type="AlphaFoldDB" id="A0A1E3GTE2"/>
<dbReference type="PATRIC" id="fig|291169.3.peg.1714"/>
<name>A0A1E3GTE2_9GAMM</name>